<dbReference type="Gene3D" id="3.30.420.10">
    <property type="entry name" value="Ribonuclease H-like superfamily/Ribonuclease H"/>
    <property type="match status" value="1"/>
</dbReference>
<dbReference type="InterPro" id="IPR012337">
    <property type="entry name" value="RNaseH-like_sf"/>
</dbReference>
<evidence type="ECO:0000259" key="1">
    <source>
        <dbReference type="Pfam" id="PF13482"/>
    </source>
</evidence>
<dbReference type="InterPro" id="IPR036397">
    <property type="entry name" value="RNaseH_sf"/>
</dbReference>
<dbReference type="Pfam" id="PF13482">
    <property type="entry name" value="RNase_H_2"/>
    <property type="match status" value="1"/>
</dbReference>
<dbReference type="RefSeq" id="WP_313831731.1">
    <property type="nucleotide sequence ID" value="NZ_JAQOUE010000001.1"/>
</dbReference>
<protein>
    <submittedName>
        <fullName evidence="2">Ribonuclease H-like domain-containing protein</fullName>
    </submittedName>
</protein>
<evidence type="ECO:0000313" key="2">
    <source>
        <dbReference type="EMBL" id="MDT7041377.1"/>
    </source>
</evidence>
<accession>A0ABU3K4T5</accession>
<dbReference type="InterPro" id="IPR038720">
    <property type="entry name" value="YprB_RNase_H-like_dom"/>
</dbReference>
<gene>
    <name evidence="2" type="ORF">PPG34_03390</name>
</gene>
<dbReference type="PANTHER" id="PTHR38462:SF1">
    <property type="entry name" value="YPRB RIBONUCLEASE H-LIKE DOMAIN-CONTAINING PROTEIN"/>
    <property type="match status" value="1"/>
</dbReference>
<dbReference type="EMBL" id="JAQOUE010000001">
    <property type="protein sequence ID" value="MDT7041377.1"/>
    <property type="molecule type" value="Genomic_DNA"/>
</dbReference>
<feature type="domain" description="YprB ribonuclease H-like" evidence="1">
    <location>
        <begin position="109"/>
        <end position="262"/>
    </location>
</feature>
<proteinExistence type="predicted"/>
<dbReference type="SUPFAM" id="SSF53098">
    <property type="entry name" value="Ribonuclease H-like"/>
    <property type="match status" value="1"/>
</dbReference>
<evidence type="ECO:0000313" key="3">
    <source>
        <dbReference type="Proteomes" id="UP001250932"/>
    </source>
</evidence>
<dbReference type="PANTHER" id="PTHR38462">
    <property type="entry name" value="EXONUCLEASE-LIKE PROTEIN"/>
    <property type="match status" value="1"/>
</dbReference>
<sequence>MTVACSYTPNQEFTTILPATRMLESSFIFLNGIGETTEKRLWEQGITHWNDFLQSTDLPGVSPSRKPMYDDEIEEISKEFTHGQWRNLAKRFKSKDHWRFLEAYRSRTAFVDIETTGEPAGYGAITVVGFFANGTTTTLVKDDSLTEQRLQEEFDKYDLLVTFFGTGFDVPYLRTTYPNLILDHAHFDLCFAARRLGLRGGLKHIERELGFERDQGIQGLDGWDAVRLWHAWQAGDTDARITLCQYNEADVRNLEPLADHIYEEFSQRYGPVSVTACR</sequence>
<reference evidence="2 3" key="1">
    <citation type="journal article" date="2023" name="ISME J.">
        <title>Cultivation and genomic characterization of novel and ubiquitous marine nitrite-oxidizing bacteria from the Nitrospirales.</title>
        <authorList>
            <person name="Mueller A.J."/>
            <person name="Daebeler A."/>
            <person name="Herbold C.W."/>
            <person name="Kirkegaard R.H."/>
            <person name="Daims H."/>
        </authorList>
    </citation>
    <scope>NUCLEOTIDE SEQUENCE [LARGE SCALE GENOMIC DNA]</scope>
    <source>
        <strain evidence="2 3">EB</strain>
    </source>
</reference>
<organism evidence="2 3">
    <name type="scientific">Candidatus Nitronereus thalassa</name>
    <dbReference type="NCBI Taxonomy" id="3020898"/>
    <lineage>
        <taxon>Bacteria</taxon>
        <taxon>Pseudomonadati</taxon>
        <taxon>Nitrospirota</taxon>
        <taxon>Nitrospiria</taxon>
        <taxon>Nitrospirales</taxon>
        <taxon>Nitrospiraceae</taxon>
        <taxon>Candidatus Nitronereus</taxon>
    </lineage>
</organism>
<keyword evidence="3" id="KW-1185">Reference proteome</keyword>
<dbReference type="Proteomes" id="UP001250932">
    <property type="component" value="Unassembled WGS sequence"/>
</dbReference>
<comment type="caution">
    <text evidence="2">The sequence shown here is derived from an EMBL/GenBank/DDBJ whole genome shotgun (WGS) entry which is preliminary data.</text>
</comment>
<name>A0ABU3K4T5_9BACT</name>